<name>A0A0E3LPI3_METBA</name>
<dbReference type="HOGENOM" id="CLU_553135_0_0_2"/>
<evidence type="ECO:0008006" key="3">
    <source>
        <dbReference type="Google" id="ProtNLM"/>
    </source>
</evidence>
<evidence type="ECO:0000313" key="2">
    <source>
        <dbReference type="Proteomes" id="UP000033079"/>
    </source>
</evidence>
<organism evidence="1 2">
    <name type="scientific">Methanosarcina barkeri 227</name>
    <dbReference type="NCBI Taxonomy" id="1434106"/>
    <lineage>
        <taxon>Archaea</taxon>
        <taxon>Methanobacteriati</taxon>
        <taxon>Methanobacteriota</taxon>
        <taxon>Stenosarchaea group</taxon>
        <taxon>Methanomicrobia</taxon>
        <taxon>Methanosarcinales</taxon>
        <taxon>Methanosarcinaceae</taxon>
        <taxon>Methanosarcina</taxon>
    </lineage>
</organism>
<proteinExistence type="predicted"/>
<evidence type="ECO:0000313" key="1">
    <source>
        <dbReference type="EMBL" id="AKB56571.1"/>
    </source>
</evidence>
<accession>A0A0E3LPI3</accession>
<dbReference type="AlphaFoldDB" id="A0A0E3LPI3"/>
<gene>
    <name evidence="1" type="ORF">MSBR2_0055</name>
</gene>
<dbReference type="RefSeq" id="WP_048116338.1">
    <property type="nucleotide sequence ID" value="NZ_CP009530.1"/>
</dbReference>
<dbReference type="EMBL" id="CP009530">
    <property type="protein sequence ID" value="AKB56571.1"/>
    <property type="molecule type" value="Genomic_DNA"/>
</dbReference>
<dbReference type="Proteomes" id="UP000033079">
    <property type="component" value="Chromosome"/>
</dbReference>
<dbReference type="KEGG" id="mbar:MSBR2_0055"/>
<dbReference type="PATRIC" id="fig|1434106.5.peg.39"/>
<dbReference type="GeneID" id="24843204"/>
<reference evidence="1 2" key="1">
    <citation type="submission" date="2014-07" db="EMBL/GenBank/DDBJ databases">
        <title>Methanogenic archaea and the global carbon cycle.</title>
        <authorList>
            <person name="Henriksen J.R."/>
            <person name="Luke J."/>
            <person name="Reinhart S."/>
            <person name="Benedict M.N."/>
            <person name="Youngblut N.D."/>
            <person name="Metcalf M.E."/>
            <person name="Whitaker R.J."/>
            <person name="Metcalf W.W."/>
        </authorList>
    </citation>
    <scope>NUCLEOTIDE SEQUENCE [LARGE SCALE GENOMIC DNA]</scope>
    <source>
        <strain evidence="1 2">227</strain>
    </source>
</reference>
<sequence length="548" mass="62994">MLEINNSDLEWEVLQEPLIIEEIIPNECIPKNSVRIVVDRTDSYQIQAVLTAIEERGPLTAETNIKCYTHFYETSPGEHIEPFDIEGRDQYGSKVELKKCYVTNIRSEENYRENLKKVVTFNIIVYEINIDKNSGYDASCLSEWYLNGPGKEVFFPRETLRILKKDSDKIEERKRVPIDITLDKAIQLSVQNIGSSEMGRDFILVTLDDIKFIIATVPSHFGPKWSRNICIEYRKEFGLIPDREKREAISEIVSFVLGTQLLNVGFTEYDNEGQTLAYFAQPSWGKAYSRSVCENIPLSPFKLGIKSAIINEGKIEELMCDLVPKYLNKRDKLGLKEALWRYWISRDNPLGTNLPVLSSSLELIMHNWFKSENSKSNGFWIPNGDFEDMIKESLSVAEKKIDEYIENKIKSLENSDSLEAQEIEELKKTIMNNICHSNGMSISKQYLAFFKEIGLESGPVEKKAINARHAMAHGNKMDIKEFEKMERCTRAYQTLFHRVFLKVLGYEGRHVDRSVIGFPEKNINLPLGKTNKLNAEILALISKNKVIS</sequence>
<protein>
    <recommendedName>
        <fullName evidence="3">ApeA N-terminal domain-containing protein</fullName>
    </recommendedName>
</protein>